<keyword evidence="4" id="KW-1185">Reference proteome</keyword>
<evidence type="ECO:0000313" key="3">
    <source>
        <dbReference type="EMBL" id="KAA1125912.1"/>
    </source>
</evidence>
<organism evidence="2 4">
    <name type="scientific">Puccinia graminis f. sp. tritici</name>
    <dbReference type="NCBI Taxonomy" id="56615"/>
    <lineage>
        <taxon>Eukaryota</taxon>
        <taxon>Fungi</taxon>
        <taxon>Dikarya</taxon>
        <taxon>Basidiomycota</taxon>
        <taxon>Pucciniomycotina</taxon>
        <taxon>Pucciniomycetes</taxon>
        <taxon>Pucciniales</taxon>
        <taxon>Pucciniaceae</taxon>
        <taxon>Puccinia</taxon>
    </lineage>
</organism>
<comment type="caution">
    <text evidence="2">The sequence shown here is derived from an EMBL/GenBank/DDBJ whole genome shotgun (WGS) entry which is preliminary data.</text>
</comment>
<keyword evidence="1" id="KW-0732">Signal</keyword>
<feature type="chain" id="PRO_5036137262" description="Secreted protein" evidence="1">
    <location>
        <begin position="19"/>
        <end position="144"/>
    </location>
</feature>
<evidence type="ECO:0000313" key="5">
    <source>
        <dbReference type="Proteomes" id="UP000325313"/>
    </source>
</evidence>
<dbReference type="EMBL" id="VSWC01000144">
    <property type="protein sequence ID" value="KAA1077760.1"/>
    <property type="molecule type" value="Genomic_DNA"/>
</dbReference>
<proteinExistence type="predicted"/>
<reference evidence="4 5" key="1">
    <citation type="submission" date="2019-05" db="EMBL/GenBank/DDBJ databases">
        <title>Emergence of the Ug99 lineage of the wheat stem rust pathogen through somatic hybridization.</title>
        <authorList>
            <person name="Li F."/>
            <person name="Upadhyaya N.M."/>
            <person name="Sperschneider J."/>
            <person name="Matny O."/>
            <person name="Nguyen-Phuc H."/>
            <person name="Mago R."/>
            <person name="Raley C."/>
            <person name="Miller M.E."/>
            <person name="Silverstein K.A.T."/>
            <person name="Henningsen E."/>
            <person name="Hirsch C.D."/>
            <person name="Visser B."/>
            <person name="Pretorius Z.A."/>
            <person name="Steffenson B.J."/>
            <person name="Schwessinger B."/>
            <person name="Dodds P.N."/>
            <person name="Figueroa M."/>
        </authorList>
    </citation>
    <scope>NUCLEOTIDE SEQUENCE [LARGE SCALE GENOMIC DNA]</scope>
    <source>
        <strain evidence="2">21-0</strain>
        <strain evidence="3 5">Ug99</strain>
    </source>
</reference>
<protein>
    <recommendedName>
        <fullName evidence="6">Secreted protein</fullName>
    </recommendedName>
</protein>
<dbReference type="Proteomes" id="UP000325313">
    <property type="component" value="Unassembled WGS sequence"/>
</dbReference>
<evidence type="ECO:0008006" key="6">
    <source>
        <dbReference type="Google" id="ProtNLM"/>
    </source>
</evidence>
<name>A0A5B0MPA2_PUCGR</name>
<feature type="signal peptide" evidence="1">
    <location>
        <begin position="1"/>
        <end position="18"/>
    </location>
</feature>
<evidence type="ECO:0000256" key="1">
    <source>
        <dbReference type="SAM" id="SignalP"/>
    </source>
</evidence>
<dbReference type="AlphaFoldDB" id="A0A5B0MPA2"/>
<gene>
    <name evidence="2" type="ORF">PGT21_019259</name>
    <name evidence="3" type="ORF">PGTUg99_019030</name>
</gene>
<dbReference type="Proteomes" id="UP000324748">
    <property type="component" value="Unassembled WGS sequence"/>
</dbReference>
<evidence type="ECO:0000313" key="4">
    <source>
        <dbReference type="Proteomes" id="UP000324748"/>
    </source>
</evidence>
<sequence>MMIISIFTIACSFGHVLSSLIYGDIVYHSACVHILTCQGHGLIIPTNKVQQHKFPLQDECGHYFYGGVKNHCPNIRNKLYFQCQDCRTIYRENEGTPTAIKSGEICTDDHYNKEIHMHTKMDLIGSIYGQVRLKPLPSSTHGGN</sequence>
<dbReference type="EMBL" id="VDEP01000174">
    <property type="protein sequence ID" value="KAA1125912.1"/>
    <property type="molecule type" value="Genomic_DNA"/>
</dbReference>
<accession>A0A5B0MPA2</accession>
<evidence type="ECO:0000313" key="2">
    <source>
        <dbReference type="EMBL" id="KAA1077760.1"/>
    </source>
</evidence>